<dbReference type="GO" id="GO:0005886">
    <property type="term" value="C:plasma membrane"/>
    <property type="evidence" value="ECO:0007669"/>
    <property type="project" value="UniProtKB-SubCell"/>
</dbReference>
<dbReference type="EC" id="2.7.13.3" evidence="3"/>
<dbReference type="CDD" id="cd00082">
    <property type="entry name" value="HisKA"/>
    <property type="match status" value="1"/>
</dbReference>
<dbReference type="InterPro" id="IPR003594">
    <property type="entry name" value="HATPase_dom"/>
</dbReference>
<dbReference type="PROSITE" id="PS50109">
    <property type="entry name" value="HIS_KIN"/>
    <property type="match status" value="1"/>
</dbReference>
<evidence type="ECO:0000313" key="11">
    <source>
        <dbReference type="EMBL" id="TDT14521.1"/>
    </source>
</evidence>
<comment type="catalytic activity">
    <reaction evidence="1">
        <text>ATP + protein L-histidine = ADP + protein N-phospho-L-histidine.</text>
        <dbReference type="EC" id="2.7.13.3"/>
    </reaction>
</comment>
<dbReference type="SMART" id="SM00448">
    <property type="entry name" value="REC"/>
    <property type="match status" value="1"/>
</dbReference>
<feature type="transmembrane region" description="Helical" evidence="8">
    <location>
        <begin position="123"/>
        <end position="140"/>
    </location>
</feature>
<keyword evidence="5" id="KW-0808">Transferase</keyword>
<comment type="caution">
    <text evidence="11">The sequence shown here is derived from an EMBL/GenBank/DDBJ whole genome shotgun (WGS) entry which is preliminary data.</text>
</comment>
<dbReference type="CDD" id="cd17546">
    <property type="entry name" value="REC_hyHK_CKI1_RcsC-like"/>
    <property type="match status" value="1"/>
</dbReference>
<dbReference type="SUPFAM" id="SSF47384">
    <property type="entry name" value="Homodimeric domain of signal transducing histidine kinase"/>
    <property type="match status" value="1"/>
</dbReference>
<dbReference type="InterPro" id="IPR003661">
    <property type="entry name" value="HisK_dim/P_dom"/>
</dbReference>
<reference evidence="11 12" key="1">
    <citation type="submission" date="2019-03" db="EMBL/GenBank/DDBJ databases">
        <title>Sequencing the genomes of 1000 actinobacteria strains.</title>
        <authorList>
            <person name="Klenk H.-P."/>
        </authorList>
    </citation>
    <scope>NUCLEOTIDE SEQUENCE [LARGE SCALE GENOMIC DNA]</scope>
    <source>
        <strain evidence="11 12">DSM 18936</strain>
    </source>
</reference>
<dbReference type="InterPro" id="IPR036097">
    <property type="entry name" value="HisK_dim/P_sf"/>
</dbReference>
<dbReference type="Pfam" id="PF00072">
    <property type="entry name" value="Response_reg"/>
    <property type="match status" value="1"/>
</dbReference>
<keyword evidence="8" id="KW-0812">Transmembrane</keyword>
<dbReference type="PRINTS" id="PR00344">
    <property type="entry name" value="BCTRLSENSOR"/>
</dbReference>
<accession>A0A4R7HUB0</accession>
<dbReference type="Pfam" id="PF02518">
    <property type="entry name" value="HATPase_c"/>
    <property type="match status" value="1"/>
</dbReference>
<feature type="domain" description="Response regulatory" evidence="10">
    <location>
        <begin position="596"/>
        <end position="709"/>
    </location>
</feature>
<sequence>MTRSSESVGSPILHACITIVVVISMVSIAGWQTHTAWMVQWRSSWAPMQQNTAIGELACALGLFGFAIRRWWVTVLGAVVALALGVVAMVQYVFDVDVGIDTVFVDPFVTTEVASPGRMSPRTALVLLLFGAGVIASVWADRTDRPSASTTLVGLTGGMVAVIPVLALMRRFVPGWDELWWDESTRMAVPTALGFVAVAGGLFAEAARRDRADIGKWLPGVVGAVVFAASTLTWRGALGAASNGDFDRERVATVMLVASCLVAALVALALMGAYSAHQNLTKAKIAMARLAEETAHRQHVERELAAEEVARLRAEYESRSALDEQRRMREVAERERVETELWKARRLEGLGHLAGGIAHDFNNVLQIIRNASELARAHGKQPVRSADGAGLDADLDLIDDATEQARRMIRQLLTFARDQGDDVEALDVVAATRDAEALLAGTIGRSIEMRLEIAPDVPPVELDRGRYEQLLLNLVVNARDAMGGSGRLCVSIDCLPSIDDTVEQVRVRVADTGPGIPDEIVDQLFDAFFTTKETGTGLGLSTVLKVAEGAGGSVRVASTGPEGTTFEVLLPSVPVEERPTDATPVAISEPSLEGLVVLVVDDDAILLEVAKRLLVLAGCEVIAAGSGADAVEIARSHDGAIDVVLTDFHMPELDGLEVATAMADARPDAVVVLMSGSGAPEVGSGAEPTAVLAKPFGQSQLRAAIVEALVERWSLSSG</sequence>
<feature type="transmembrane region" description="Helical" evidence="8">
    <location>
        <begin position="51"/>
        <end position="68"/>
    </location>
</feature>
<organism evidence="11 12">
    <name type="scientific">Ilumatobacter fluminis</name>
    <dbReference type="NCBI Taxonomy" id="467091"/>
    <lineage>
        <taxon>Bacteria</taxon>
        <taxon>Bacillati</taxon>
        <taxon>Actinomycetota</taxon>
        <taxon>Acidimicrobiia</taxon>
        <taxon>Acidimicrobiales</taxon>
        <taxon>Ilumatobacteraceae</taxon>
        <taxon>Ilumatobacter</taxon>
    </lineage>
</organism>
<evidence type="ECO:0000259" key="9">
    <source>
        <dbReference type="PROSITE" id="PS50109"/>
    </source>
</evidence>
<dbReference type="InterPro" id="IPR005467">
    <property type="entry name" value="His_kinase_dom"/>
</dbReference>
<feature type="modified residue" description="4-aspartylphosphate" evidence="7">
    <location>
        <position position="647"/>
    </location>
</feature>
<evidence type="ECO:0000256" key="4">
    <source>
        <dbReference type="ARBA" id="ARBA00022553"/>
    </source>
</evidence>
<feature type="transmembrane region" description="Helical" evidence="8">
    <location>
        <begin position="185"/>
        <end position="204"/>
    </location>
</feature>
<protein>
    <recommendedName>
        <fullName evidence="3">histidine kinase</fullName>
        <ecNumber evidence="3">2.7.13.3</ecNumber>
    </recommendedName>
</protein>
<feature type="transmembrane region" description="Helical" evidence="8">
    <location>
        <begin position="152"/>
        <end position="173"/>
    </location>
</feature>
<evidence type="ECO:0000256" key="7">
    <source>
        <dbReference type="PROSITE-ProRule" id="PRU00169"/>
    </source>
</evidence>
<keyword evidence="12" id="KW-1185">Reference proteome</keyword>
<evidence type="ECO:0000256" key="6">
    <source>
        <dbReference type="ARBA" id="ARBA00023012"/>
    </source>
</evidence>
<dbReference type="InterPro" id="IPR001789">
    <property type="entry name" value="Sig_transdc_resp-reg_receiver"/>
</dbReference>
<evidence type="ECO:0000256" key="1">
    <source>
        <dbReference type="ARBA" id="ARBA00000085"/>
    </source>
</evidence>
<dbReference type="Proteomes" id="UP000294558">
    <property type="component" value="Unassembled WGS sequence"/>
</dbReference>
<evidence type="ECO:0000256" key="8">
    <source>
        <dbReference type="SAM" id="Phobius"/>
    </source>
</evidence>
<evidence type="ECO:0000313" key="12">
    <source>
        <dbReference type="Proteomes" id="UP000294558"/>
    </source>
</evidence>
<dbReference type="PROSITE" id="PS50110">
    <property type="entry name" value="RESPONSE_REGULATORY"/>
    <property type="match status" value="1"/>
</dbReference>
<dbReference type="Gene3D" id="1.10.287.130">
    <property type="match status" value="1"/>
</dbReference>
<dbReference type="SUPFAM" id="SSF52172">
    <property type="entry name" value="CheY-like"/>
    <property type="match status" value="1"/>
</dbReference>
<dbReference type="InterPro" id="IPR036890">
    <property type="entry name" value="HATPase_C_sf"/>
</dbReference>
<keyword evidence="6" id="KW-0902">Two-component regulatory system</keyword>
<dbReference type="SUPFAM" id="SSF55874">
    <property type="entry name" value="ATPase domain of HSP90 chaperone/DNA topoisomerase II/histidine kinase"/>
    <property type="match status" value="1"/>
</dbReference>
<evidence type="ECO:0000256" key="3">
    <source>
        <dbReference type="ARBA" id="ARBA00012438"/>
    </source>
</evidence>
<feature type="transmembrane region" description="Helical" evidence="8">
    <location>
        <begin position="254"/>
        <end position="274"/>
    </location>
</feature>
<keyword evidence="8" id="KW-0472">Membrane</keyword>
<evidence type="ECO:0000256" key="5">
    <source>
        <dbReference type="ARBA" id="ARBA00022777"/>
    </source>
</evidence>
<comment type="subcellular location">
    <subcellularLocation>
        <location evidence="2">Cell membrane</location>
    </subcellularLocation>
</comment>
<dbReference type="GO" id="GO:0000155">
    <property type="term" value="F:phosphorelay sensor kinase activity"/>
    <property type="evidence" value="ECO:0007669"/>
    <property type="project" value="InterPro"/>
</dbReference>
<dbReference type="OrthoDB" id="9764154at2"/>
<proteinExistence type="predicted"/>
<feature type="transmembrane region" description="Helical" evidence="8">
    <location>
        <begin position="75"/>
        <end position="94"/>
    </location>
</feature>
<dbReference type="Gene3D" id="3.30.565.10">
    <property type="entry name" value="Histidine kinase-like ATPase, C-terminal domain"/>
    <property type="match status" value="1"/>
</dbReference>
<dbReference type="AlphaFoldDB" id="A0A4R7HUB0"/>
<evidence type="ECO:0000256" key="2">
    <source>
        <dbReference type="ARBA" id="ARBA00004236"/>
    </source>
</evidence>
<dbReference type="Gene3D" id="3.40.50.2300">
    <property type="match status" value="1"/>
</dbReference>
<dbReference type="EMBL" id="SOAU01000001">
    <property type="protein sequence ID" value="TDT14521.1"/>
    <property type="molecule type" value="Genomic_DNA"/>
</dbReference>
<keyword evidence="5" id="KW-0418">Kinase</keyword>
<feature type="transmembrane region" description="Helical" evidence="8">
    <location>
        <begin position="216"/>
        <end position="234"/>
    </location>
</feature>
<feature type="domain" description="Histidine kinase" evidence="9">
    <location>
        <begin position="356"/>
        <end position="574"/>
    </location>
</feature>
<dbReference type="SMART" id="SM00388">
    <property type="entry name" value="HisKA"/>
    <property type="match status" value="1"/>
</dbReference>
<evidence type="ECO:0000259" key="10">
    <source>
        <dbReference type="PROSITE" id="PS50110"/>
    </source>
</evidence>
<name>A0A4R7HUB0_9ACTN</name>
<dbReference type="SMART" id="SM00387">
    <property type="entry name" value="HATPase_c"/>
    <property type="match status" value="1"/>
</dbReference>
<keyword evidence="8" id="KW-1133">Transmembrane helix</keyword>
<dbReference type="RefSeq" id="WP_133867061.1">
    <property type="nucleotide sequence ID" value="NZ_SOAU01000001.1"/>
</dbReference>
<feature type="transmembrane region" description="Helical" evidence="8">
    <location>
        <begin position="12"/>
        <end position="31"/>
    </location>
</feature>
<keyword evidence="4 7" id="KW-0597">Phosphoprotein</keyword>
<dbReference type="InterPro" id="IPR004358">
    <property type="entry name" value="Sig_transdc_His_kin-like_C"/>
</dbReference>
<dbReference type="PANTHER" id="PTHR43065:SF42">
    <property type="entry name" value="TWO-COMPONENT SENSOR PPRA"/>
    <property type="match status" value="1"/>
</dbReference>
<dbReference type="InterPro" id="IPR011006">
    <property type="entry name" value="CheY-like_superfamily"/>
</dbReference>
<dbReference type="PANTHER" id="PTHR43065">
    <property type="entry name" value="SENSOR HISTIDINE KINASE"/>
    <property type="match status" value="1"/>
</dbReference>
<gene>
    <name evidence="11" type="ORF">BDK89_0076</name>
</gene>